<proteinExistence type="predicted"/>
<evidence type="ECO:0000313" key="6">
    <source>
        <dbReference type="Proteomes" id="UP001597371"/>
    </source>
</evidence>
<dbReference type="Gene3D" id="3.30.930.10">
    <property type="entry name" value="Bira Bifunctional Protein, Domain 2"/>
    <property type="match status" value="1"/>
</dbReference>
<dbReference type="GO" id="GO:0016757">
    <property type="term" value="F:glycosyltransferase activity"/>
    <property type="evidence" value="ECO:0007669"/>
    <property type="project" value="UniProtKB-KW"/>
</dbReference>
<dbReference type="PIRSF" id="PIRSF001549">
    <property type="entry name" value="His-tRNA_synth"/>
    <property type="match status" value="1"/>
</dbReference>
<evidence type="ECO:0000313" key="5">
    <source>
        <dbReference type="EMBL" id="MFD2236789.1"/>
    </source>
</evidence>
<dbReference type="NCBIfam" id="NF008951">
    <property type="entry name" value="PRK12295.1-4"/>
    <property type="match status" value="1"/>
</dbReference>
<dbReference type="EMBL" id="JBHUIJ010000005">
    <property type="protein sequence ID" value="MFD2236789.1"/>
    <property type="molecule type" value="Genomic_DNA"/>
</dbReference>
<keyword evidence="3" id="KW-0368">Histidine biosynthesis</keyword>
<evidence type="ECO:0000259" key="4">
    <source>
        <dbReference type="PROSITE" id="PS50862"/>
    </source>
</evidence>
<dbReference type="InterPro" id="IPR041715">
    <property type="entry name" value="HisRS-like_core"/>
</dbReference>
<dbReference type="PROSITE" id="PS50862">
    <property type="entry name" value="AA_TRNA_LIGASE_II"/>
    <property type="match status" value="1"/>
</dbReference>
<comment type="subunit">
    <text evidence="1">Homodimer.</text>
</comment>
<accession>A0ABW5CHN2</accession>
<reference evidence="6" key="1">
    <citation type="journal article" date="2019" name="Int. J. Syst. Evol. Microbiol.">
        <title>The Global Catalogue of Microorganisms (GCM) 10K type strain sequencing project: providing services to taxonomists for standard genome sequencing and annotation.</title>
        <authorList>
            <consortium name="The Broad Institute Genomics Platform"/>
            <consortium name="The Broad Institute Genome Sequencing Center for Infectious Disease"/>
            <person name="Wu L."/>
            <person name="Ma J."/>
        </authorList>
    </citation>
    <scope>NUCLEOTIDE SEQUENCE [LARGE SCALE GENOMIC DNA]</scope>
    <source>
        <strain evidence="6">ZS-35-S2</strain>
    </source>
</reference>
<feature type="domain" description="Aminoacyl-transfer RNA synthetases class-II family profile" evidence="4">
    <location>
        <begin position="11"/>
        <end position="365"/>
    </location>
</feature>
<keyword evidence="5" id="KW-0808">Transferase</keyword>
<keyword evidence="5" id="KW-0328">Glycosyltransferase</keyword>
<sequence>MNGLPPFEEGLRVFFRERGAQIVDVPVLQPAEPYLDTAGEALRRRIFLTRGEGGRSLCLRPDFTIPVAIAHIERGEALPQRYAYSGIVFRQDREGSAEFRQAGIEDLGTPDVAGADAAAVADAAHALAACGVAPGAAETVLGDQALFEAFLRTLGLPAGWQRRLIGTFGHDEALRSALEGLASGSGAASIASVPERLLDLARAGDEARLTEEIASRMEEGGLPPNRGRTPGEVARRLIEKVAVAEARLDAGLLARLRRFLAIDCPLSEAQGELAALGGHLGPSLTLFASRNEALGAAGLDLSRIRYRAAFGRPLDYYTGMVFEMSVPGAAGPLAGGGRYDRLVSYLGAPEPIPAVGFSLWLDRLAPFTESLA</sequence>
<keyword evidence="6" id="KW-1185">Reference proteome</keyword>
<comment type="caution">
    <text evidence="5">The sequence shown here is derived from an EMBL/GenBank/DDBJ whole genome shotgun (WGS) entry which is preliminary data.</text>
</comment>
<evidence type="ECO:0000256" key="1">
    <source>
        <dbReference type="ARBA" id="ARBA00011738"/>
    </source>
</evidence>
<gene>
    <name evidence="5" type="ORF">ACFSKQ_04835</name>
</gene>
<name>A0ABW5CHN2_9HYPH</name>
<dbReference type="PANTHER" id="PTHR43707:SF1">
    <property type="entry name" value="HISTIDINE--TRNA LIGASE, MITOCHONDRIAL-RELATED"/>
    <property type="match status" value="1"/>
</dbReference>
<dbReference type="InterPro" id="IPR004516">
    <property type="entry name" value="HisRS/HisZ"/>
</dbReference>
<protein>
    <recommendedName>
        <fullName evidence="2">Histidine--tRNA ligase</fullName>
    </recommendedName>
</protein>
<dbReference type="SUPFAM" id="SSF55681">
    <property type="entry name" value="Class II aaRS and biotin synthetases"/>
    <property type="match status" value="1"/>
</dbReference>
<dbReference type="Pfam" id="PF13393">
    <property type="entry name" value="tRNA-synt_His"/>
    <property type="match status" value="2"/>
</dbReference>
<dbReference type="InterPro" id="IPR045864">
    <property type="entry name" value="aa-tRNA-synth_II/BPL/LPL"/>
</dbReference>
<keyword evidence="3" id="KW-0028">Amino-acid biosynthesis</keyword>
<evidence type="ECO:0000256" key="2">
    <source>
        <dbReference type="ARBA" id="ARBA00017399"/>
    </source>
</evidence>
<evidence type="ECO:0000256" key="3">
    <source>
        <dbReference type="ARBA" id="ARBA00023102"/>
    </source>
</evidence>
<dbReference type="Proteomes" id="UP001597371">
    <property type="component" value="Unassembled WGS sequence"/>
</dbReference>
<organism evidence="5 6">
    <name type="scientific">Aureimonas populi</name>
    <dbReference type="NCBI Taxonomy" id="1701758"/>
    <lineage>
        <taxon>Bacteria</taxon>
        <taxon>Pseudomonadati</taxon>
        <taxon>Pseudomonadota</taxon>
        <taxon>Alphaproteobacteria</taxon>
        <taxon>Hyphomicrobiales</taxon>
        <taxon>Aurantimonadaceae</taxon>
        <taxon>Aureimonas</taxon>
    </lineage>
</organism>
<dbReference type="InterPro" id="IPR006195">
    <property type="entry name" value="aa-tRNA-synth_II"/>
</dbReference>
<dbReference type="RefSeq" id="WP_209739856.1">
    <property type="nucleotide sequence ID" value="NZ_CP072611.1"/>
</dbReference>
<dbReference type="PANTHER" id="PTHR43707">
    <property type="entry name" value="HISTIDYL-TRNA SYNTHETASE"/>
    <property type="match status" value="1"/>
</dbReference>